<accession>A0ABQ6JEP4</accession>
<dbReference type="InterPro" id="IPR027417">
    <property type="entry name" value="P-loop_NTPase"/>
</dbReference>
<evidence type="ECO:0000256" key="1">
    <source>
        <dbReference type="ARBA" id="ARBA00005417"/>
    </source>
</evidence>
<feature type="region of interest" description="Disordered" evidence="5">
    <location>
        <begin position="74"/>
        <end position="124"/>
    </location>
</feature>
<keyword evidence="4" id="KW-0067">ATP-binding</keyword>
<dbReference type="PANTHER" id="PTHR43553:SF24">
    <property type="entry name" value="ENERGY-COUPLING FACTOR TRANSPORTER ATP-BINDING PROTEIN ECFA1"/>
    <property type="match status" value="1"/>
</dbReference>
<evidence type="ECO:0000256" key="2">
    <source>
        <dbReference type="ARBA" id="ARBA00022448"/>
    </source>
</evidence>
<proteinExistence type="inferred from homology"/>
<dbReference type="PANTHER" id="PTHR43553">
    <property type="entry name" value="HEAVY METAL TRANSPORTER"/>
    <property type="match status" value="1"/>
</dbReference>
<keyword evidence="2" id="KW-0813">Transport</keyword>
<evidence type="ECO:0000256" key="4">
    <source>
        <dbReference type="ARBA" id="ARBA00022840"/>
    </source>
</evidence>
<keyword evidence="3" id="KW-0547">Nucleotide-binding</keyword>
<reference evidence="7" key="1">
    <citation type="journal article" date="2019" name="Int. J. Syst. Evol. Microbiol.">
        <title>The Global Catalogue of Microorganisms (GCM) 10K type strain sequencing project: providing services to taxonomists for standard genome sequencing and annotation.</title>
        <authorList>
            <consortium name="The Broad Institute Genomics Platform"/>
            <consortium name="The Broad Institute Genome Sequencing Center for Infectious Disease"/>
            <person name="Wu L."/>
            <person name="Ma J."/>
        </authorList>
    </citation>
    <scope>NUCLEOTIDE SEQUENCE [LARGE SCALE GENOMIC DNA]</scope>
    <source>
        <strain evidence="7">NBRC 108730</strain>
    </source>
</reference>
<dbReference type="Gene3D" id="3.40.50.300">
    <property type="entry name" value="P-loop containing nucleotide triphosphate hydrolases"/>
    <property type="match status" value="1"/>
</dbReference>
<protein>
    <recommendedName>
        <fullName evidence="8">ABC transporter domain-containing protein</fullName>
    </recommendedName>
</protein>
<evidence type="ECO:0000256" key="3">
    <source>
        <dbReference type="ARBA" id="ARBA00022741"/>
    </source>
</evidence>
<dbReference type="InterPro" id="IPR050095">
    <property type="entry name" value="ECF_ABC_transporter_ATP-bd"/>
</dbReference>
<comment type="similarity">
    <text evidence="1">Belongs to the ABC transporter superfamily.</text>
</comment>
<organism evidence="6 7">
    <name type="scientific">Angustibacter aerolatus</name>
    <dbReference type="NCBI Taxonomy" id="1162965"/>
    <lineage>
        <taxon>Bacteria</taxon>
        <taxon>Bacillati</taxon>
        <taxon>Actinomycetota</taxon>
        <taxon>Actinomycetes</taxon>
        <taxon>Kineosporiales</taxon>
        <taxon>Kineosporiaceae</taxon>
    </lineage>
</organism>
<name>A0ABQ6JEP4_9ACTN</name>
<evidence type="ECO:0000313" key="7">
    <source>
        <dbReference type="Proteomes" id="UP001157017"/>
    </source>
</evidence>
<keyword evidence="7" id="KW-1185">Reference proteome</keyword>
<evidence type="ECO:0000313" key="6">
    <source>
        <dbReference type="EMBL" id="GMA85609.1"/>
    </source>
</evidence>
<gene>
    <name evidence="6" type="ORF">GCM10025868_08590</name>
</gene>
<dbReference type="Proteomes" id="UP001157017">
    <property type="component" value="Unassembled WGS sequence"/>
</dbReference>
<evidence type="ECO:0000256" key="5">
    <source>
        <dbReference type="SAM" id="MobiDB-lite"/>
    </source>
</evidence>
<comment type="caution">
    <text evidence="6">The sequence shown here is derived from an EMBL/GenBank/DDBJ whole genome shotgun (WGS) entry which is preliminary data.</text>
</comment>
<dbReference type="EMBL" id="BSUZ01000001">
    <property type="protein sequence ID" value="GMA85609.1"/>
    <property type="molecule type" value="Genomic_DNA"/>
</dbReference>
<evidence type="ECO:0008006" key="8">
    <source>
        <dbReference type="Google" id="ProtNLM"/>
    </source>
</evidence>
<feature type="compositionally biased region" description="Basic and acidic residues" evidence="5">
    <location>
        <begin position="75"/>
        <end position="124"/>
    </location>
</feature>
<dbReference type="SUPFAM" id="SSF52540">
    <property type="entry name" value="P-loop containing nucleoside triphosphate hydrolases"/>
    <property type="match status" value="1"/>
</dbReference>
<sequence>MLVMDEPTAGVDLASQHALAEVVRRLAAAGVTMVVVTHEVGPLAGVVSRVVVVEGGRIVSDGAPTARLLGLTGHLDAHDHGGADHAPEHGHDHGHGHGHSPGDGHHEDPPHEPRGWLDAPVGER</sequence>